<keyword evidence="3" id="KW-1185">Reference proteome</keyword>
<reference evidence="2 3" key="1">
    <citation type="submission" date="2020-07" db="EMBL/GenBank/DDBJ databases">
        <title>Thermoactinomyces phylogeny.</title>
        <authorList>
            <person name="Dunlap C."/>
        </authorList>
    </citation>
    <scope>NUCLEOTIDE SEQUENCE [LARGE SCALE GENOMIC DNA]</scope>
    <source>
        <strain evidence="2 3">AMNI-1</strain>
    </source>
</reference>
<dbReference type="EMBL" id="JACEOL010000002">
    <property type="protein sequence ID" value="MBA4600927.1"/>
    <property type="molecule type" value="Genomic_DNA"/>
</dbReference>
<protein>
    <submittedName>
        <fullName evidence="2">Uncharacterized protein</fullName>
    </submittedName>
</protein>
<sequence length="87" mass="10599">MREKGEKSIGRKKRSSGNPKKRRPPRPKYTSRANIFDHEVLAPLTKKFRQALKSKKYEEAQMLYKEIVEARKQHRLWLDRHEWVKIR</sequence>
<evidence type="ECO:0000313" key="2">
    <source>
        <dbReference type="EMBL" id="MBA4600927.1"/>
    </source>
</evidence>
<feature type="compositionally biased region" description="Basic residues" evidence="1">
    <location>
        <begin position="10"/>
        <end position="26"/>
    </location>
</feature>
<proteinExistence type="predicted"/>
<organism evidence="2 3">
    <name type="scientific">Thermoactinomyces mirandus</name>
    <dbReference type="NCBI Taxonomy" id="2756294"/>
    <lineage>
        <taxon>Bacteria</taxon>
        <taxon>Bacillati</taxon>
        <taxon>Bacillota</taxon>
        <taxon>Bacilli</taxon>
        <taxon>Bacillales</taxon>
        <taxon>Thermoactinomycetaceae</taxon>
        <taxon>Thermoactinomyces</taxon>
    </lineage>
</organism>
<name>A0A7W1XPJ7_9BACL</name>
<accession>A0A7W1XPJ7</accession>
<evidence type="ECO:0000313" key="3">
    <source>
        <dbReference type="Proteomes" id="UP000538292"/>
    </source>
</evidence>
<feature type="region of interest" description="Disordered" evidence="1">
    <location>
        <begin position="1"/>
        <end position="31"/>
    </location>
</feature>
<gene>
    <name evidence="2" type="ORF">H2C83_01015</name>
</gene>
<dbReference type="AlphaFoldDB" id="A0A7W1XPJ7"/>
<comment type="caution">
    <text evidence="2">The sequence shown here is derived from an EMBL/GenBank/DDBJ whole genome shotgun (WGS) entry which is preliminary data.</text>
</comment>
<dbReference type="Proteomes" id="UP000538292">
    <property type="component" value="Unassembled WGS sequence"/>
</dbReference>
<evidence type="ECO:0000256" key="1">
    <source>
        <dbReference type="SAM" id="MobiDB-lite"/>
    </source>
</evidence>